<feature type="signal peptide" evidence="11">
    <location>
        <begin position="1"/>
        <end position="29"/>
    </location>
</feature>
<accession>A0A8C5M2E8</accession>
<dbReference type="PANTHER" id="PTHR28607:SF1">
    <property type="entry name" value="MEMBRANE PROTEIN FAM174A"/>
    <property type="match status" value="1"/>
</dbReference>
<dbReference type="OrthoDB" id="5917722at2759"/>
<gene>
    <name evidence="12" type="primary">FAM174A</name>
</gene>
<feature type="compositionally biased region" description="Low complexity" evidence="9">
    <location>
        <begin position="36"/>
        <end position="50"/>
    </location>
</feature>
<feature type="region of interest" description="Disordered" evidence="9">
    <location>
        <begin position="36"/>
        <end position="74"/>
    </location>
</feature>
<evidence type="ECO:0000256" key="6">
    <source>
        <dbReference type="ARBA" id="ARBA00023136"/>
    </source>
</evidence>
<organism evidence="12 13">
    <name type="scientific">Leptobrachium leishanense</name>
    <name type="common">Leishan spiny toad</name>
    <dbReference type="NCBI Taxonomy" id="445787"/>
    <lineage>
        <taxon>Eukaryota</taxon>
        <taxon>Metazoa</taxon>
        <taxon>Chordata</taxon>
        <taxon>Craniata</taxon>
        <taxon>Vertebrata</taxon>
        <taxon>Euteleostomi</taxon>
        <taxon>Amphibia</taxon>
        <taxon>Batrachia</taxon>
        <taxon>Anura</taxon>
        <taxon>Pelobatoidea</taxon>
        <taxon>Megophryidae</taxon>
        <taxon>Leptobrachium</taxon>
    </lineage>
</organism>
<dbReference type="AlphaFoldDB" id="A0A8C5M2E8"/>
<sequence length="174" mass="18431">MWGRPWLHTSISGVLCALLVVILLPKAFSGPVVSPAAPAMPASGSGPQPALVGKGNHSSSADGGLFSTVPEVPPPNRPSMKRALAMMVLVSAAVIAYFVIRTIRTRRNSKKTRKYGVLDTNIGNMELTPLEQEDEDDDTLFDANNPRRGKNSKNIDLSLGGGPSWILAPGPSGF</sequence>
<name>A0A8C5M2E8_9ANUR</name>
<dbReference type="Pfam" id="PF06679">
    <property type="entry name" value="DUF1180"/>
    <property type="match status" value="1"/>
</dbReference>
<evidence type="ECO:0000256" key="2">
    <source>
        <dbReference type="ARBA" id="ARBA00006986"/>
    </source>
</evidence>
<keyword evidence="4 11" id="KW-0732">Signal</keyword>
<dbReference type="InterPro" id="IPR009565">
    <property type="entry name" value="FAM174-like"/>
</dbReference>
<evidence type="ECO:0000313" key="13">
    <source>
        <dbReference type="Proteomes" id="UP000694569"/>
    </source>
</evidence>
<dbReference type="Ensembl" id="ENSLLET00000007956.1">
    <property type="protein sequence ID" value="ENSLLEP00000007644.1"/>
    <property type="gene ID" value="ENSLLEG00000004855.1"/>
</dbReference>
<keyword evidence="13" id="KW-1185">Reference proteome</keyword>
<keyword evidence="7" id="KW-0325">Glycoprotein</keyword>
<comment type="similarity">
    <text evidence="2">Belongs to the FAM174 family.</text>
</comment>
<keyword evidence="3 10" id="KW-0812">Transmembrane</keyword>
<feature type="compositionally biased region" description="Acidic residues" evidence="9">
    <location>
        <begin position="131"/>
        <end position="140"/>
    </location>
</feature>
<evidence type="ECO:0000313" key="12">
    <source>
        <dbReference type="Ensembl" id="ENSLLEP00000007644.1"/>
    </source>
</evidence>
<reference evidence="12" key="2">
    <citation type="submission" date="2025-09" db="UniProtKB">
        <authorList>
            <consortium name="Ensembl"/>
        </authorList>
    </citation>
    <scope>IDENTIFICATION</scope>
</reference>
<evidence type="ECO:0000256" key="4">
    <source>
        <dbReference type="ARBA" id="ARBA00022729"/>
    </source>
</evidence>
<dbReference type="GO" id="GO:0016020">
    <property type="term" value="C:membrane"/>
    <property type="evidence" value="ECO:0007669"/>
    <property type="project" value="UniProtKB-SubCell"/>
</dbReference>
<keyword evidence="5 10" id="KW-1133">Transmembrane helix</keyword>
<evidence type="ECO:0000256" key="3">
    <source>
        <dbReference type="ARBA" id="ARBA00022692"/>
    </source>
</evidence>
<reference evidence="12" key="1">
    <citation type="submission" date="2025-08" db="UniProtKB">
        <authorList>
            <consortium name="Ensembl"/>
        </authorList>
    </citation>
    <scope>IDENTIFICATION</scope>
</reference>
<dbReference type="PANTHER" id="PTHR28607">
    <property type="entry name" value="EXPRESSED PROTEIN"/>
    <property type="match status" value="1"/>
</dbReference>
<feature type="region of interest" description="Disordered" evidence="9">
    <location>
        <begin position="129"/>
        <end position="156"/>
    </location>
</feature>
<feature type="transmembrane region" description="Helical" evidence="10">
    <location>
        <begin position="83"/>
        <end position="103"/>
    </location>
</feature>
<evidence type="ECO:0000256" key="1">
    <source>
        <dbReference type="ARBA" id="ARBA00004479"/>
    </source>
</evidence>
<dbReference type="GeneTree" id="ENSGT00730000111385"/>
<comment type="subcellular location">
    <subcellularLocation>
        <location evidence="1">Membrane</location>
        <topology evidence="1">Single-pass type I membrane protein</topology>
    </subcellularLocation>
</comment>
<evidence type="ECO:0000256" key="5">
    <source>
        <dbReference type="ARBA" id="ARBA00022989"/>
    </source>
</evidence>
<proteinExistence type="inferred from homology"/>
<feature type="chain" id="PRO_5034235546" description="Transmembrane protein 157" evidence="11">
    <location>
        <begin position="30"/>
        <end position="174"/>
    </location>
</feature>
<protein>
    <recommendedName>
        <fullName evidence="8">Transmembrane protein 157</fullName>
    </recommendedName>
</protein>
<dbReference type="Proteomes" id="UP000694569">
    <property type="component" value="Unplaced"/>
</dbReference>
<evidence type="ECO:0000256" key="7">
    <source>
        <dbReference type="ARBA" id="ARBA00023180"/>
    </source>
</evidence>
<evidence type="ECO:0000256" key="9">
    <source>
        <dbReference type="SAM" id="MobiDB-lite"/>
    </source>
</evidence>
<keyword evidence="6 10" id="KW-0472">Membrane</keyword>
<evidence type="ECO:0000256" key="8">
    <source>
        <dbReference type="ARBA" id="ARBA00041422"/>
    </source>
</evidence>
<evidence type="ECO:0000256" key="10">
    <source>
        <dbReference type="SAM" id="Phobius"/>
    </source>
</evidence>
<evidence type="ECO:0000256" key="11">
    <source>
        <dbReference type="SAM" id="SignalP"/>
    </source>
</evidence>